<dbReference type="GeneID" id="19268952"/>
<keyword evidence="6" id="KW-0325">Glycoprotein</keyword>
<feature type="transmembrane region" description="Helical" evidence="8">
    <location>
        <begin position="318"/>
        <end position="342"/>
    </location>
</feature>
<feature type="domain" description="Major facilitator superfamily (MFS) profile" evidence="9">
    <location>
        <begin position="49"/>
        <end position="479"/>
    </location>
</feature>
<dbReference type="Proteomes" id="UP000030651">
    <property type="component" value="Unassembled WGS sequence"/>
</dbReference>
<sequence length="493" mass="53265">MGTAQAAGTDPEKEVPSVVQEGTLTPINDIESATEEPYSIYTRKQKWFIVGIVAVAGFHSPLPANIYFPAIPMMAEAFGTSEEVINQTVTAYLVMQGISPMLWGPLSDRYGRRPIFLGCLTVLIGSCIGLALCPTNAFWLLIVLRLLQAGGCASMIALGAGVTGDIATPEERGSYFGLFNLGPMLAPCIGPAIGGALAENLGWRSIFWALVIMAGCCWVMLYIFLPETLRQLAGNGSIPLTGIHKPLITVVGRGKKAATPVTLPPSTKKQSINPFILFTYPDVVIALLFTGVIYSVNYSIMATISSAFSDVYPWLSETLLGICYLPTGLGMIVGTQVTGRLLDHEYAKIKKSHGEGPFPKEYARLRTMPYHLIVFVMAVVGWGLALGKAAHVAVPLVISVILGWCGMAVLNTTMTLMIDILQSRSSGATACTNFVRCSLGAIVVATTDRMITNLGYIWTYVMLAAICACMLPVMYIQMKIGPKWRLQRDELDM</sequence>
<dbReference type="FunFam" id="1.20.1250.20:FF:000172">
    <property type="entry name" value="MFS multidrug resistance transporter"/>
    <property type="match status" value="1"/>
</dbReference>
<accession>W3XIS7</accession>
<evidence type="ECO:0000256" key="1">
    <source>
        <dbReference type="ARBA" id="ARBA00004141"/>
    </source>
</evidence>
<dbReference type="Gene3D" id="1.20.1250.20">
    <property type="entry name" value="MFS general substrate transporter like domains"/>
    <property type="match status" value="1"/>
</dbReference>
<keyword evidence="2" id="KW-0813">Transport</keyword>
<organism evidence="10 11">
    <name type="scientific">Pestalotiopsis fici (strain W106-1 / CGMCC3.15140)</name>
    <dbReference type="NCBI Taxonomy" id="1229662"/>
    <lineage>
        <taxon>Eukaryota</taxon>
        <taxon>Fungi</taxon>
        <taxon>Dikarya</taxon>
        <taxon>Ascomycota</taxon>
        <taxon>Pezizomycotina</taxon>
        <taxon>Sordariomycetes</taxon>
        <taxon>Xylariomycetidae</taxon>
        <taxon>Amphisphaeriales</taxon>
        <taxon>Sporocadaceae</taxon>
        <taxon>Pestalotiopsis</taxon>
    </lineage>
</organism>
<dbReference type="KEGG" id="pfy:PFICI_03939"/>
<dbReference type="SUPFAM" id="SSF103473">
    <property type="entry name" value="MFS general substrate transporter"/>
    <property type="match status" value="1"/>
</dbReference>
<evidence type="ECO:0000256" key="2">
    <source>
        <dbReference type="ARBA" id="ARBA00022448"/>
    </source>
</evidence>
<dbReference type="AlphaFoldDB" id="W3XIS7"/>
<keyword evidence="4 8" id="KW-1133">Transmembrane helix</keyword>
<dbReference type="GO" id="GO:0140115">
    <property type="term" value="P:export across plasma membrane"/>
    <property type="evidence" value="ECO:0007669"/>
    <property type="project" value="UniProtKB-ARBA"/>
</dbReference>
<feature type="region of interest" description="Disordered" evidence="7">
    <location>
        <begin position="1"/>
        <end position="21"/>
    </location>
</feature>
<evidence type="ECO:0000313" key="11">
    <source>
        <dbReference type="Proteomes" id="UP000030651"/>
    </source>
</evidence>
<dbReference type="EMBL" id="KI912110">
    <property type="protein sequence ID" value="ETS85914.1"/>
    <property type="molecule type" value="Genomic_DNA"/>
</dbReference>
<evidence type="ECO:0000256" key="3">
    <source>
        <dbReference type="ARBA" id="ARBA00022692"/>
    </source>
</evidence>
<feature type="transmembrane region" description="Helical" evidence="8">
    <location>
        <begin position="115"/>
        <end position="132"/>
    </location>
</feature>
<feature type="transmembrane region" description="Helical" evidence="8">
    <location>
        <begin position="275"/>
        <end position="298"/>
    </location>
</feature>
<dbReference type="FunFam" id="1.20.1720.10:FF:000009">
    <property type="entry name" value="MFS multidrug transporter"/>
    <property type="match status" value="1"/>
</dbReference>
<evidence type="ECO:0000256" key="6">
    <source>
        <dbReference type="ARBA" id="ARBA00023180"/>
    </source>
</evidence>
<name>W3XIS7_PESFW</name>
<feature type="transmembrane region" description="Helical" evidence="8">
    <location>
        <begin position="175"/>
        <end position="194"/>
    </location>
</feature>
<gene>
    <name evidence="10" type="ORF">PFICI_03939</name>
</gene>
<dbReference type="eggNOG" id="KOG0255">
    <property type="taxonomic scope" value="Eukaryota"/>
</dbReference>
<dbReference type="OrthoDB" id="440553at2759"/>
<feature type="transmembrane region" description="Helical" evidence="8">
    <location>
        <begin position="370"/>
        <end position="390"/>
    </location>
</feature>
<protein>
    <recommendedName>
        <fullName evidence="9">Major facilitator superfamily (MFS) profile domain-containing protein</fullName>
    </recommendedName>
</protein>
<dbReference type="HOGENOM" id="CLU_008455_8_4_1"/>
<dbReference type="OMA" id="GYFGMFN"/>
<dbReference type="InParanoid" id="W3XIS7"/>
<dbReference type="FunCoup" id="W3XIS7">
    <property type="interactions" value="33"/>
</dbReference>
<feature type="transmembrane region" description="Helical" evidence="8">
    <location>
        <begin position="138"/>
        <end position="163"/>
    </location>
</feature>
<reference evidence="11" key="1">
    <citation type="journal article" date="2015" name="BMC Genomics">
        <title>Genomic and transcriptomic analysis of the endophytic fungus Pestalotiopsis fici reveals its lifestyle and high potential for synthesis of natural products.</title>
        <authorList>
            <person name="Wang X."/>
            <person name="Zhang X."/>
            <person name="Liu L."/>
            <person name="Xiang M."/>
            <person name="Wang W."/>
            <person name="Sun X."/>
            <person name="Che Y."/>
            <person name="Guo L."/>
            <person name="Liu G."/>
            <person name="Guo L."/>
            <person name="Wang C."/>
            <person name="Yin W.B."/>
            <person name="Stadler M."/>
            <person name="Zhang X."/>
            <person name="Liu X."/>
        </authorList>
    </citation>
    <scope>NUCLEOTIDE SEQUENCE [LARGE SCALE GENOMIC DNA]</scope>
    <source>
        <strain evidence="11">W106-1 / CGMCC3.15140</strain>
    </source>
</reference>
<evidence type="ECO:0000256" key="7">
    <source>
        <dbReference type="SAM" id="MobiDB-lite"/>
    </source>
</evidence>
<dbReference type="RefSeq" id="XP_007830711.1">
    <property type="nucleotide sequence ID" value="XM_007832520.1"/>
</dbReference>
<comment type="subcellular location">
    <subcellularLocation>
        <location evidence="1">Membrane</location>
        <topology evidence="1">Multi-pass membrane protein</topology>
    </subcellularLocation>
</comment>
<dbReference type="Pfam" id="PF07690">
    <property type="entry name" value="MFS_1"/>
    <property type="match status" value="1"/>
</dbReference>
<feature type="transmembrane region" description="Helical" evidence="8">
    <location>
        <begin position="206"/>
        <end position="225"/>
    </location>
</feature>
<keyword evidence="11" id="KW-1185">Reference proteome</keyword>
<dbReference type="GO" id="GO:0015137">
    <property type="term" value="F:citrate transmembrane transporter activity"/>
    <property type="evidence" value="ECO:0007669"/>
    <property type="project" value="UniProtKB-ARBA"/>
</dbReference>
<keyword evidence="3 8" id="KW-0812">Transmembrane</keyword>
<dbReference type="PANTHER" id="PTHR23502">
    <property type="entry name" value="MAJOR FACILITATOR SUPERFAMILY"/>
    <property type="match status" value="1"/>
</dbReference>
<feature type="transmembrane region" description="Helical" evidence="8">
    <location>
        <begin position="396"/>
        <end position="421"/>
    </location>
</feature>
<dbReference type="InterPro" id="IPR020846">
    <property type="entry name" value="MFS_dom"/>
</dbReference>
<dbReference type="InterPro" id="IPR011701">
    <property type="entry name" value="MFS"/>
</dbReference>
<dbReference type="PROSITE" id="PS50850">
    <property type="entry name" value="MFS"/>
    <property type="match status" value="1"/>
</dbReference>
<evidence type="ECO:0000256" key="5">
    <source>
        <dbReference type="ARBA" id="ARBA00023136"/>
    </source>
</evidence>
<evidence type="ECO:0000256" key="4">
    <source>
        <dbReference type="ARBA" id="ARBA00022989"/>
    </source>
</evidence>
<evidence type="ECO:0000256" key="8">
    <source>
        <dbReference type="SAM" id="Phobius"/>
    </source>
</evidence>
<dbReference type="CDD" id="cd17323">
    <property type="entry name" value="MFS_Tpo1_MDR_like"/>
    <property type="match status" value="1"/>
</dbReference>
<evidence type="ECO:0000313" key="10">
    <source>
        <dbReference type="EMBL" id="ETS85914.1"/>
    </source>
</evidence>
<feature type="transmembrane region" description="Helical" evidence="8">
    <location>
        <begin position="47"/>
        <end position="64"/>
    </location>
</feature>
<keyword evidence="5 8" id="KW-0472">Membrane</keyword>
<dbReference type="GO" id="GO:0005886">
    <property type="term" value="C:plasma membrane"/>
    <property type="evidence" value="ECO:0007669"/>
    <property type="project" value="TreeGrafter"/>
</dbReference>
<feature type="transmembrane region" description="Helical" evidence="8">
    <location>
        <begin position="457"/>
        <end position="476"/>
    </location>
</feature>
<evidence type="ECO:0000259" key="9">
    <source>
        <dbReference type="PROSITE" id="PS50850"/>
    </source>
</evidence>
<dbReference type="PANTHER" id="PTHR23502:SF51">
    <property type="entry name" value="QUINIDINE RESISTANCE PROTEIN 1-RELATED"/>
    <property type="match status" value="1"/>
</dbReference>
<dbReference type="InterPro" id="IPR036259">
    <property type="entry name" value="MFS_trans_sf"/>
</dbReference>
<feature type="transmembrane region" description="Helical" evidence="8">
    <location>
        <begin position="84"/>
        <end position="103"/>
    </location>
</feature>
<proteinExistence type="predicted"/>